<proteinExistence type="predicted"/>
<organism evidence="2 3">
    <name type="scientific">Roseospira navarrensis</name>
    <dbReference type="NCBI Taxonomy" id="140058"/>
    <lineage>
        <taxon>Bacteria</taxon>
        <taxon>Pseudomonadati</taxon>
        <taxon>Pseudomonadota</taxon>
        <taxon>Alphaproteobacteria</taxon>
        <taxon>Rhodospirillales</taxon>
        <taxon>Rhodospirillaceae</taxon>
        <taxon>Roseospira</taxon>
    </lineage>
</organism>
<sequence length="142" mass="15038">MSGAGRTWLAQAHHDLAVAERLLAEGAAHDWASYAAQQAAEKALKAVLLALGQDVVRTHDLVTLSAALRQDGALTELLDTPDRLDDLAELTQMNVVARYPLAPDAGAPAERITRRQAAQACATARQVVDSAARYLDAAAEGE</sequence>
<evidence type="ECO:0000313" key="2">
    <source>
        <dbReference type="EMBL" id="MQX37399.1"/>
    </source>
</evidence>
<dbReference type="PROSITE" id="PS50910">
    <property type="entry name" value="HEPN"/>
    <property type="match status" value="1"/>
</dbReference>
<dbReference type="Pfam" id="PF05168">
    <property type="entry name" value="HEPN"/>
    <property type="match status" value="1"/>
</dbReference>
<dbReference type="InterPro" id="IPR007842">
    <property type="entry name" value="HEPN_dom"/>
</dbReference>
<protein>
    <submittedName>
        <fullName evidence="2">HEPN domain-containing protein</fullName>
    </submittedName>
</protein>
<comment type="caution">
    <text evidence="2">The sequence shown here is derived from an EMBL/GenBank/DDBJ whole genome shotgun (WGS) entry which is preliminary data.</text>
</comment>
<gene>
    <name evidence="2" type="ORF">GHC57_12805</name>
</gene>
<feature type="domain" description="HEPN" evidence="1">
    <location>
        <begin position="9"/>
        <end position="127"/>
    </location>
</feature>
<name>A0A7X1ZG53_9PROT</name>
<keyword evidence="3" id="KW-1185">Reference proteome</keyword>
<dbReference type="SMART" id="SM00748">
    <property type="entry name" value="HEPN"/>
    <property type="match status" value="1"/>
</dbReference>
<accession>A0A7X1ZG53</accession>
<dbReference type="Gene3D" id="1.20.120.330">
    <property type="entry name" value="Nucleotidyltransferases domain 2"/>
    <property type="match status" value="1"/>
</dbReference>
<dbReference type="Proteomes" id="UP000434582">
    <property type="component" value="Unassembled WGS sequence"/>
</dbReference>
<dbReference type="RefSeq" id="WP_153344838.1">
    <property type="nucleotide sequence ID" value="NZ_WIVE01000041.1"/>
</dbReference>
<dbReference type="EMBL" id="WIVE01000041">
    <property type="protein sequence ID" value="MQX37399.1"/>
    <property type="molecule type" value="Genomic_DNA"/>
</dbReference>
<dbReference type="SUPFAM" id="SSF81593">
    <property type="entry name" value="Nucleotidyltransferase substrate binding subunit/domain"/>
    <property type="match status" value="1"/>
</dbReference>
<reference evidence="2 3" key="1">
    <citation type="submission" date="2019-10" db="EMBL/GenBank/DDBJ databases">
        <title>Draft whole-genome sequence of the purple nonsulfur photosynthetic bacterium Roseospira navarrensis DSM 15114.</title>
        <authorList>
            <person name="Kyndt J.A."/>
            <person name="Meyer T.E."/>
        </authorList>
    </citation>
    <scope>NUCLEOTIDE SEQUENCE [LARGE SCALE GENOMIC DNA]</scope>
    <source>
        <strain evidence="2 3">DSM 15114</strain>
    </source>
</reference>
<evidence type="ECO:0000259" key="1">
    <source>
        <dbReference type="PROSITE" id="PS50910"/>
    </source>
</evidence>
<evidence type="ECO:0000313" key="3">
    <source>
        <dbReference type="Proteomes" id="UP000434582"/>
    </source>
</evidence>
<dbReference type="AlphaFoldDB" id="A0A7X1ZG53"/>